<keyword evidence="3 6" id="KW-0347">Helicase</keyword>
<dbReference type="STRING" id="253628.A0A0D2AMR1"/>
<protein>
    <recommendedName>
        <fullName evidence="7">ATP-dependent RNA helicase</fullName>
        <ecNumber evidence="7">3.6.4.13</ecNumber>
    </recommendedName>
</protein>
<dbReference type="PANTHER" id="PTHR24031">
    <property type="entry name" value="RNA HELICASE"/>
    <property type="match status" value="1"/>
</dbReference>
<dbReference type="GO" id="GO:0016787">
    <property type="term" value="F:hydrolase activity"/>
    <property type="evidence" value="ECO:0007669"/>
    <property type="project" value="UniProtKB-KW"/>
</dbReference>
<name>A0A0D2AMR1_9PEZI</name>
<dbReference type="InterPro" id="IPR001650">
    <property type="entry name" value="Helicase_C-like"/>
</dbReference>
<feature type="compositionally biased region" description="Polar residues" evidence="8">
    <location>
        <begin position="53"/>
        <end position="66"/>
    </location>
</feature>
<dbReference type="Pfam" id="PF00270">
    <property type="entry name" value="DEAD"/>
    <property type="match status" value="1"/>
</dbReference>
<evidence type="ECO:0000313" key="12">
    <source>
        <dbReference type="Proteomes" id="UP000053259"/>
    </source>
</evidence>
<dbReference type="PROSITE" id="PS51192">
    <property type="entry name" value="HELICASE_ATP_BIND_1"/>
    <property type="match status" value="1"/>
</dbReference>
<evidence type="ECO:0000256" key="5">
    <source>
        <dbReference type="ARBA" id="ARBA00022884"/>
    </source>
</evidence>
<feature type="domain" description="Helicase C-terminal" evidence="10">
    <location>
        <begin position="301"/>
        <end position="471"/>
    </location>
</feature>
<dbReference type="InterPro" id="IPR000629">
    <property type="entry name" value="RNA-helicase_DEAD-box_CS"/>
</dbReference>
<evidence type="ECO:0000313" key="11">
    <source>
        <dbReference type="EMBL" id="KIW00409.1"/>
    </source>
</evidence>
<evidence type="ECO:0000256" key="4">
    <source>
        <dbReference type="ARBA" id="ARBA00022840"/>
    </source>
</evidence>
<dbReference type="EMBL" id="KN847564">
    <property type="protein sequence ID" value="KIW00409.1"/>
    <property type="molecule type" value="Genomic_DNA"/>
</dbReference>
<comment type="similarity">
    <text evidence="6">Belongs to the DEAD box helicase family.</text>
</comment>
<feature type="compositionally biased region" description="Polar residues" evidence="8">
    <location>
        <begin position="556"/>
        <end position="567"/>
    </location>
</feature>
<keyword evidence="4 6" id="KW-0067">ATP-binding</keyword>
<evidence type="ECO:0000256" key="7">
    <source>
        <dbReference type="RuleBase" id="RU365068"/>
    </source>
</evidence>
<dbReference type="CDD" id="cd18787">
    <property type="entry name" value="SF2_C_DEAD"/>
    <property type="match status" value="1"/>
</dbReference>
<dbReference type="SMART" id="SM00487">
    <property type="entry name" value="DEXDc"/>
    <property type="match status" value="1"/>
</dbReference>
<dbReference type="GO" id="GO:0005524">
    <property type="term" value="F:ATP binding"/>
    <property type="evidence" value="ECO:0007669"/>
    <property type="project" value="UniProtKB-UniRule"/>
</dbReference>
<keyword evidence="12" id="KW-1185">Reference proteome</keyword>
<evidence type="ECO:0000259" key="9">
    <source>
        <dbReference type="PROSITE" id="PS51192"/>
    </source>
</evidence>
<feature type="domain" description="Helicase ATP-binding" evidence="9">
    <location>
        <begin position="111"/>
        <end position="287"/>
    </location>
</feature>
<keyword evidence="5 7" id="KW-0694">RNA-binding</keyword>
<dbReference type="Pfam" id="PF00271">
    <property type="entry name" value="Helicase_C"/>
    <property type="match status" value="1"/>
</dbReference>
<evidence type="ECO:0000256" key="8">
    <source>
        <dbReference type="SAM" id="MobiDB-lite"/>
    </source>
</evidence>
<dbReference type="GeneID" id="27316089"/>
<feature type="region of interest" description="Disordered" evidence="8">
    <location>
        <begin position="1"/>
        <end position="69"/>
    </location>
</feature>
<dbReference type="Gene3D" id="3.40.50.300">
    <property type="entry name" value="P-loop containing nucleotide triphosphate hydrolases"/>
    <property type="match status" value="2"/>
</dbReference>
<evidence type="ECO:0000256" key="2">
    <source>
        <dbReference type="ARBA" id="ARBA00022801"/>
    </source>
</evidence>
<feature type="region of interest" description="Disordered" evidence="8">
    <location>
        <begin position="538"/>
        <end position="577"/>
    </location>
</feature>
<comment type="function">
    <text evidence="7">RNA helicase.</text>
</comment>
<dbReference type="PROSITE" id="PS00039">
    <property type="entry name" value="DEAD_ATP_HELICASE"/>
    <property type="match status" value="1"/>
</dbReference>
<sequence length="577" mass="63460">MGKHKHGTSNNKGVSKKTIHGRQSKDSSYGKSKSDMATIVSSNTSEPEDNEIAASSSHDGFSSGLASASDEPIPSGLSFEVLKGKINSQVLNTIINDLKFQHQTPIQAATIEPLLGTVDMLAQARTGTGKTMAFLVPAIDKLLRAEPVSVSVLILSPTRELVIQTAAEAKRLLSTFPQIKVRTAIGGTNKDKEGEQIYSGCHILVATPGRLLDHLSDEHMRYQLSFVKTLVLDEADRMLDMGFLPDIKRILAHIPPKEKRQSMLFSATIPDSIISIAKTILKPDYLTISTIPEGEGNMHKRVKQYLLTIRTMNDVAPTLVSVVASELSNAQEFKAIIFTPTAVLSDFYSHILEHKYGATIPILTMHSRMSQPKRTAATNIFRNSKHAICIATDVIARGMDFPLVTHVIQAGLPMSRESYIHRLGRTARADADGVGILILAEAEKSFLRDIKDVNFSEYNAQVAPSAIQDALDTLDEEKKAKIYQGWLGYYKAMKKYTRWSNEDLVAEANRYALDGLDCPEIPELETAIVNKMGLRGTKGLRVGQNKPRRGGRNSRGEQGSRNGNTRRSGVIKDEMHS</sequence>
<dbReference type="SUPFAM" id="SSF52540">
    <property type="entry name" value="P-loop containing nucleoside triphosphate hydrolases"/>
    <property type="match status" value="1"/>
</dbReference>
<comment type="domain">
    <text evidence="7">The Q motif is unique to and characteristic of the DEAD box family of RNA helicases and controls ATP binding and hydrolysis.</text>
</comment>
<dbReference type="InterPro" id="IPR014001">
    <property type="entry name" value="Helicase_ATP-bd"/>
</dbReference>
<accession>A0A0D2AMR1</accession>
<keyword evidence="2 6" id="KW-0378">Hydrolase</keyword>
<evidence type="ECO:0000259" key="10">
    <source>
        <dbReference type="PROSITE" id="PS51194"/>
    </source>
</evidence>
<dbReference type="EC" id="3.6.4.13" evidence="7"/>
<dbReference type="AlphaFoldDB" id="A0A0D2AMR1"/>
<organism evidence="11 12">
    <name type="scientific">Verruconis gallopava</name>
    <dbReference type="NCBI Taxonomy" id="253628"/>
    <lineage>
        <taxon>Eukaryota</taxon>
        <taxon>Fungi</taxon>
        <taxon>Dikarya</taxon>
        <taxon>Ascomycota</taxon>
        <taxon>Pezizomycotina</taxon>
        <taxon>Dothideomycetes</taxon>
        <taxon>Pleosporomycetidae</taxon>
        <taxon>Venturiales</taxon>
        <taxon>Sympoventuriaceae</taxon>
        <taxon>Verruconis</taxon>
    </lineage>
</organism>
<dbReference type="OrthoDB" id="193716at2759"/>
<proteinExistence type="inferred from homology"/>
<dbReference type="SMART" id="SM00490">
    <property type="entry name" value="HELICc"/>
    <property type="match status" value="1"/>
</dbReference>
<reference evidence="11 12" key="1">
    <citation type="submission" date="2015-01" db="EMBL/GenBank/DDBJ databases">
        <title>The Genome Sequence of Ochroconis gallopava CBS43764.</title>
        <authorList>
            <consortium name="The Broad Institute Genomics Platform"/>
            <person name="Cuomo C."/>
            <person name="de Hoog S."/>
            <person name="Gorbushina A."/>
            <person name="Stielow B."/>
            <person name="Teixiera M."/>
            <person name="Abouelleil A."/>
            <person name="Chapman S.B."/>
            <person name="Priest M."/>
            <person name="Young S.K."/>
            <person name="Wortman J."/>
            <person name="Nusbaum C."/>
            <person name="Birren B."/>
        </authorList>
    </citation>
    <scope>NUCLEOTIDE SEQUENCE [LARGE SCALE GENOMIC DNA]</scope>
    <source>
        <strain evidence="11 12">CBS 43764</strain>
    </source>
</reference>
<dbReference type="RefSeq" id="XP_016210278.1">
    <property type="nucleotide sequence ID" value="XM_016361972.1"/>
</dbReference>
<gene>
    <name evidence="11" type="ORF">PV09_08116</name>
</gene>
<keyword evidence="1 6" id="KW-0547">Nucleotide-binding</keyword>
<dbReference type="InterPro" id="IPR027417">
    <property type="entry name" value="P-loop_NTPase"/>
</dbReference>
<dbReference type="InParanoid" id="A0A0D2AMR1"/>
<dbReference type="GO" id="GO:0003723">
    <property type="term" value="F:RNA binding"/>
    <property type="evidence" value="ECO:0007669"/>
    <property type="project" value="UniProtKB-UniRule"/>
</dbReference>
<dbReference type="Proteomes" id="UP000053259">
    <property type="component" value="Unassembled WGS sequence"/>
</dbReference>
<dbReference type="GO" id="GO:0003724">
    <property type="term" value="F:RNA helicase activity"/>
    <property type="evidence" value="ECO:0007669"/>
    <property type="project" value="UniProtKB-EC"/>
</dbReference>
<dbReference type="PROSITE" id="PS51194">
    <property type="entry name" value="HELICASE_CTER"/>
    <property type="match status" value="1"/>
</dbReference>
<evidence type="ECO:0000256" key="3">
    <source>
        <dbReference type="ARBA" id="ARBA00022806"/>
    </source>
</evidence>
<evidence type="ECO:0000256" key="6">
    <source>
        <dbReference type="RuleBase" id="RU000492"/>
    </source>
</evidence>
<dbReference type="VEuPathDB" id="FungiDB:PV09_08116"/>
<dbReference type="HOGENOM" id="CLU_003041_26_6_1"/>
<comment type="catalytic activity">
    <reaction evidence="7">
        <text>ATP + H2O = ADP + phosphate + H(+)</text>
        <dbReference type="Rhea" id="RHEA:13065"/>
        <dbReference type="ChEBI" id="CHEBI:15377"/>
        <dbReference type="ChEBI" id="CHEBI:15378"/>
        <dbReference type="ChEBI" id="CHEBI:30616"/>
        <dbReference type="ChEBI" id="CHEBI:43474"/>
        <dbReference type="ChEBI" id="CHEBI:456216"/>
        <dbReference type="EC" id="3.6.4.13"/>
    </reaction>
</comment>
<dbReference type="InterPro" id="IPR011545">
    <property type="entry name" value="DEAD/DEAH_box_helicase_dom"/>
</dbReference>
<evidence type="ECO:0000256" key="1">
    <source>
        <dbReference type="ARBA" id="ARBA00022741"/>
    </source>
</evidence>